<organism evidence="2">
    <name type="scientific">bioreactor metagenome</name>
    <dbReference type="NCBI Taxonomy" id="1076179"/>
    <lineage>
        <taxon>unclassified sequences</taxon>
        <taxon>metagenomes</taxon>
        <taxon>ecological metagenomes</taxon>
    </lineage>
</organism>
<dbReference type="AlphaFoldDB" id="A0A645C8Y9"/>
<evidence type="ECO:0000313" key="2">
    <source>
        <dbReference type="EMBL" id="MPM72893.1"/>
    </source>
</evidence>
<feature type="compositionally biased region" description="Polar residues" evidence="1">
    <location>
        <begin position="1"/>
        <end position="11"/>
    </location>
</feature>
<feature type="region of interest" description="Disordered" evidence="1">
    <location>
        <begin position="1"/>
        <end position="41"/>
    </location>
</feature>
<proteinExistence type="predicted"/>
<evidence type="ECO:0000256" key="1">
    <source>
        <dbReference type="SAM" id="MobiDB-lite"/>
    </source>
</evidence>
<name>A0A645C8Y9_9ZZZZ</name>
<reference evidence="2" key="1">
    <citation type="submission" date="2019-08" db="EMBL/GenBank/DDBJ databases">
        <authorList>
            <person name="Kucharzyk K."/>
            <person name="Murdoch R.W."/>
            <person name="Higgins S."/>
            <person name="Loffler F."/>
        </authorList>
    </citation>
    <scope>NUCLEOTIDE SEQUENCE</scope>
</reference>
<feature type="region of interest" description="Disordered" evidence="1">
    <location>
        <begin position="130"/>
        <end position="149"/>
    </location>
</feature>
<comment type="caution">
    <text evidence="2">The sequence shown here is derived from an EMBL/GenBank/DDBJ whole genome shotgun (WGS) entry which is preliminary data.</text>
</comment>
<gene>
    <name evidence="2" type="ORF">SDC9_119869</name>
</gene>
<protein>
    <submittedName>
        <fullName evidence="2">Uncharacterized protein</fullName>
    </submittedName>
</protein>
<sequence length="221" mass="23818">MIRTLSQSLTTVVPPVTDEKSPPLSLSTGADSPVMADSSTEAMPSITSPSLGINSPTFTSTTSPFFSVLALTMDSAPSSCRMRACISFCVFFRLSACALPLPSATASAKFANNTVISRITDTIALYSTKLAPSSPNRPGKKQSSSVTTNPISTTNMTGFFIMYRGFSFLNAPKMEDFRISLVINFDFFSLLIKVSSLTPQSHMLCNRAKNQCREECQCGND</sequence>
<accession>A0A645C8Y9</accession>
<dbReference type="EMBL" id="VSSQ01025025">
    <property type="protein sequence ID" value="MPM72893.1"/>
    <property type="molecule type" value="Genomic_DNA"/>
</dbReference>